<keyword evidence="2" id="KW-1185">Reference proteome</keyword>
<gene>
    <name evidence="1" type="ORF">SAMCFNEI73_pB0214</name>
</gene>
<keyword evidence="1" id="KW-0614">Plasmid</keyword>
<accession>A0A1L3LTI6</accession>
<dbReference type="AlphaFoldDB" id="A0A1L3LTI6"/>
<geneLocation type="plasmid" evidence="1 2">
    <name>B</name>
</geneLocation>
<dbReference type="Proteomes" id="UP000182306">
    <property type="component" value="Plasmid B"/>
</dbReference>
<name>A0A1L3LTI6_9HYPH</name>
<dbReference type="KEGG" id="same:SAMCFNEI73_pB0214"/>
<evidence type="ECO:0000313" key="1">
    <source>
        <dbReference type="EMBL" id="APG93411.1"/>
    </source>
</evidence>
<protein>
    <submittedName>
        <fullName evidence="1">Uncharacterized protein</fullName>
    </submittedName>
</protein>
<reference evidence="1 2" key="1">
    <citation type="submission" date="2015-10" db="EMBL/GenBank/DDBJ databases">
        <title>Genomic differences between typical nodule nitrogen-fixing rhizobial strains and those coming from bean seeds.</title>
        <authorList>
            <person name="Peralta H."/>
            <person name="Aguilar-Vera A."/>
            <person name="Diaz R."/>
            <person name="Mora Y."/>
            <person name="Martinez-Batallar G."/>
            <person name="Salazar E."/>
            <person name="Vargas-Lagunas C."/>
            <person name="Encarnacion S."/>
            <person name="Girard L."/>
            <person name="Mora J."/>
        </authorList>
    </citation>
    <scope>NUCLEOTIDE SEQUENCE [LARGE SCALE GENOMIC DNA]</scope>
    <source>
        <strain evidence="1 2">CFNEI 73</strain>
        <plasmid evidence="1 2">B</plasmid>
    </source>
</reference>
<proteinExistence type="predicted"/>
<sequence>MWRQMARRRGLAMHFKQTPFFEATVSALDAFWRNTHIVMHYQ</sequence>
<dbReference type="EMBL" id="CP013109">
    <property type="protein sequence ID" value="APG93411.1"/>
    <property type="molecule type" value="Genomic_DNA"/>
</dbReference>
<evidence type="ECO:0000313" key="2">
    <source>
        <dbReference type="Proteomes" id="UP000182306"/>
    </source>
</evidence>
<organism evidence="1 2">
    <name type="scientific">Sinorhizobium americanum</name>
    <dbReference type="NCBI Taxonomy" id="194963"/>
    <lineage>
        <taxon>Bacteria</taxon>
        <taxon>Pseudomonadati</taxon>
        <taxon>Pseudomonadota</taxon>
        <taxon>Alphaproteobacteria</taxon>
        <taxon>Hyphomicrobiales</taxon>
        <taxon>Rhizobiaceae</taxon>
        <taxon>Sinorhizobium/Ensifer group</taxon>
        <taxon>Sinorhizobium</taxon>
    </lineage>
</organism>